<proteinExistence type="predicted"/>
<gene>
    <name evidence="2" type="ORF">QQS21_005830</name>
</gene>
<protein>
    <recommendedName>
        <fullName evidence="4">TRI14-like protein</fullName>
    </recommendedName>
</protein>
<feature type="chain" id="PRO_5042513695" description="TRI14-like protein" evidence="1">
    <location>
        <begin position="18"/>
        <end position="353"/>
    </location>
</feature>
<dbReference type="Pfam" id="PF22701">
    <property type="entry name" value="Mala_s_1-like"/>
    <property type="match status" value="1"/>
</dbReference>
<name>A0AAJ0CNX6_9HYPO</name>
<dbReference type="Proteomes" id="UP001251528">
    <property type="component" value="Unassembled WGS sequence"/>
</dbReference>
<accession>A0AAJ0CNX6</accession>
<reference evidence="2" key="1">
    <citation type="submission" date="2023-06" db="EMBL/GenBank/DDBJ databases">
        <title>Conoideocrella luteorostrata (Hypocreales: Clavicipitaceae), a potential biocontrol fungus for elongate hemlock scale in United States Christmas tree production areas.</title>
        <authorList>
            <person name="Barrett H."/>
            <person name="Lovett B."/>
            <person name="Macias A.M."/>
            <person name="Stajich J.E."/>
            <person name="Kasson M.T."/>
        </authorList>
    </citation>
    <scope>NUCLEOTIDE SEQUENCE</scope>
    <source>
        <strain evidence="2">ARSEF 14590</strain>
    </source>
</reference>
<evidence type="ECO:0000256" key="1">
    <source>
        <dbReference type="SAM" id="SignalP"/>
    </source>
</evidence>
<dbReference type="Gene3D" id="2.130.10.10">
    <property type="entry name" value="YVTN repeat-like/Quinoprotein amine dehydrogenase"/>
    <property type="match status" value="1"/>
</dbReference>
<evidence type="ECO:0008006" key="4">
    <source>
        <dbReference type="Google" id="ProtNLM"/>
    </source>
</evidence>
<sequence>MFTRTLVSLLAVKASTAFSLEVSDYAFRGSRDVTISSFQLYPENIDFDPKYQRAYISALYNCSVAVYDPLQNRVVETIKFPGLSGNPSFHASGIQVDPLGRLSVIINAGVAFDTSGKNISGDNFLVKYDLKKKLLSFKSNLTAVTNGVYGGYQDVEHDSCGNSFVVGTFPSSIIRVSANGQPATPWFLSRNTNSTKKGLTGLAAKGSILLASDEEGGRLLRFDMRAAQGVPIVVQIGNNGQNSSSIGQSLDGIYLPARFGGKILLVSANGAGTVVLRSRDGAWRSAEKLGVIPNPFLQQGGSTTASVQMGEKIYSLTEFFADTSSKIPGTLAGNRTEFPLHDITSAVEKLLNQ</sequence>
<keyword evidence="1" id="KW-0732">Signal</keyword>
<dbReference type="SUPFAM" id="SSF63829">
    <property type="entry name" value="Calcium-dependent phosphotriesterase"/>
    <property type="match status" value="1"/>
</dbReference>
<evidence type="ECO:0000313" key="3">
    <source>
        <dbReference type="Proteomes" id="UP001251528"/>
    </source>
</evidence>
<dbReference type="EMBL" id="JASWJB010000101">
    <property type="protein sequence ID" value="KAK2598053.1"/>
    <property type="molecule type" value="Genomic_DNA"/>
</dbReference>
<evidence type="ECO:0000313" key="2">
    <source>
        <dbReference type="EMBL" id="KAK2598053.1"/>
    </source>
</evidence>
<dbReference type="InterPro" id="IPR054550">
    <property type="entry name" value="Mala_s_1-like"/>
</dbReference>
<dbReference type="AlphaFoldDB" id="A0AAJ0CNX6"/>
<organism evidence="2 3">
    <name type="scientific">Conoideocrella luteorostrata</name>
    <dbReference type="NCBI Taxonomy" id="1105319"/>
    <lineage>
        <taxon>Eukaryota</taxon>
        <taxon>Fungi</taxon>
        <taxon>Dikarya</taxon>
        <taxon>Ascomycota</taxon>
        <taxon>Pezizomycotina</taxon>
        <taxon>Sordariomycetes</taxon>
        <taxon>Hypocreomycetidae</taxon>
        <taxon>Hypocreales</taxon>
        <taxon>Clavicipitaceae</taxon>
        <taxon>Conoideocrella</taxon>
    </lineage>
</organism>
<dbReference type="CDD" id="cd12811">
    <property type="entry name" value="MALA"/>
    <property type="match status" value="1"/>
</dbReference>
<dbReference type="InterPro" id="IPR015943">
    <property type="entry name" value="WD40/YVTN_repeat-like_dom_sf"/>
</dbReference>
<comment type="caution">
    <text evidence="2">The sequence shown here is derived from an EMBL/GenBank/DDBJ whole genome shotgun (WGS) entry which is preliminary data.</text>
</comment>
<feature type="signal peptide" evidence="1">
    <location>
        <begin position="1"/>
        <end position="17"/>
    </location>
</feature>
<keyword evidence="3" id="KW-1185">Reference proteome</keyword>